<organism evidence="1 2">
    <name type="scientific">Paenibacillus oralis</name>
    <dbReference type="NCBI Taxonomy" id="2490856"/>
    <lineage>
        <taxon>Bacteria</taxon>
        <taxon>Bacillati</taxon>
        <taxon>Bacillota</taxon>
        <taxon>Bacilli</taxon>
        <taxon>Bacillales</taxon>
        <taxon>Paenibacillaceae</taxon>
        <taxon>Paenibacillus</taxon>
    </lineage>
</organism>
<evidence type="ECO:0000313" key="1">
    <source>
        <dbReference type="EMBL" id="RRJ54863.1"/>
    </source>
</evidence>
<gene>
    <name evidence="1" type="ORF">EHV15_35405</name>
</gene>
<dbReference type="EMBL" id="RRCN01000002">
    <property type="protein sequence ID" value="RRJ54863.1"/>
    <property type="molecule type" value="Genomic_DNA"/>
</dbReference>
<comment type="caution">
    <text evidence="1">The sequence shown here is derived from an EMBL/GenBank/DDBJ whole genome shotgun (WGS) entry which is preliminary data.</text>
</comment>
<sequence>MKVPKRYLKKNPSIFKVVGLSFKPRTTIMGMEKDTKIGFKIGDWDEPIDFIPFFQTSENYTPQIH</sequence>
<reference evidence="1 2" key="1">
    <citation type="submission" date="2018-11" db="EMBL/GenBank/DDBJ databases">
        <title>Genome sequencing of Paenibacillus sp. KCOM 3021 (= ChDC PVNT-B20).</title>
        <authorList>
            <person name="Kook J.-K."/>
            <person name="Park S.-N."/>
            <person name="Lim Y.K."/>
        </authorList>
    </citation>
    <scope>NUCLEOTIDE SEQUENCE [LARGE SCALE GENOMIC DNA]</scope>
    <source>
        <strain evidence="1 2">KCOM 3021</strain>
    </source>
</reference>
<name>A0A3P3TEL5_9BACL</name>
<dbReference type="Proteomes" id="UP000267017">
    <property type="component" value="Unassembled WGS sequence"/>
</dbReference>
<dbReference type="RefSeq" id="WP_128635953.1">
    <property type="nucleotide sequence ID" value="NZ_RRCN01000002.1"/>
</dbReference>
<accession>A0A3P3TEL5</accession>
<proteinExistence type="predicted"/>
<dbReference type="AlphaFoldDB" id="A0A3P3TEL5"/>
<keyword evidence="2" id="KW-1185">Reference proteome</keyword>
<dbReference type="OrthoDB" id="1428339at1239"/>
<evidence type="ECO:0000313" key="2">
    <source>
        <dbReference type="Proteomes" id="UP000267017"/>
    </source>
</evidence>
<protein>
    <submittedName>
        <fullName evidence="1">Uncharacterized protein</fullName>
    </submittedName>
</protein>